<dbReference type="GO" id="GO:0003677">
    <property type="term" value="F:DNA binding"/>
    <property type="evidence" value="ECO:0007669"/>
    <property type="project" value="InterPro"/>
</dbReference>
<dbReference type="EMBL" id="CP035758">
    <property type="protein sequence ID" value="QBD74810.1"/>
    <property type="molecule type" value="Genomic_DNA"/>
</dbReference>
<dbReference type="InterPro" id="IPR038390">
    <property type="entry name" value="Metal_Tscrpt_repr_sf"/>
</dbReference>
<dbReference type="InterPro" id="IPR003735">
    <property type="entry name" value="Metal_Tscrpt_repr"/>
</dbReference>
<reference evidence="1 2" key="1">
    <citation type="submission" date="2019-01" db="EMBL/GenBank/DDBJ databases">
        <title>Ktedonosporobacter rubrisoli SCAWS-G2.</title>
        <authorList>
            <person name="Huang Y."/>
            <person name="Yan B."/>
        </authorList>
    </citation>
    <scope>NUCLEOTIDE SEQUENCE [LARGE SCALE GENOMIC DNA]</scope>
    <source>
        <strain evidence="1 2">SCAWS-G2</strain>
    </source>
</reference>
<dbReference type="GO" id="GO:0046872">
    <property type="term" value="F:metal ion binding"/>
    <property type="evidence" value="ECO:0007669"/>
    <property type="project" value="InterPro"/>
</dbReference>
<dbReference type="PANTHER" id="PTHR33677">
    <property type="entry name" value="TRANSCRIPTIONAL REPRESSOR FRMR-RELATED"/>
    <property type="match status" value="1"/>
</dbReference>
<evidence type="ECO:0000313" key="2">
    <source>
        <dbReference type="Proteomes" id="UP000290365"/>
    </source>
</evidence>
<dbReference type="RefSeq" id="WP_129885409.1">
    <property type="nucleotide sequence ID" value="NZ_CP035758.1"/>
</dbReference>
<dbReference type="GO" id="GO:0045892">
    <property type="term" value="P:negative regulation of DNA-templated transcription"/>
    <property type="evidence" value="ECO:0007669"/>
    <property type="project" value="UniProtKB-ARBA"/>
</dbReference>
<dbReference type="Gene3D" id="1.20.58.1000">
    <property type="entry name" value="Metal-sensitive repressor, helix protomer"/>
    <property type="match status" value="1"/>
</dbReference>
<dbReference type="Proteomes" id="UP000290365">
    <property type="component" value="Chromosome"/>
</dbReference>
<dbReference type="PANTHER" id="PTHR33677:SF3">
    <property type="entry name" value="COPPER-SENSING TRANSCRIPTIONAL REPRESSOR RICR"/>
    <property type="match status" value="1"/>
</dbReference>
<evidence type="ECO:0008006" key="3">
    <source>
        <dbReference type="Google" id="ProtNLM"/>
    </source>
</evidence>
<keyword evidence="2" id="KW-1185">Reference proteome</keyword>
<evidence type="ECO:0000313" key="1">
    <source>
        <dbReference type="EMBL" id="QBD74810.1"/>
    </source>
</evidence>
<accession>A0A4P6JIS4</accession>
<proteinExistence type="predicted"/>
<dbReference type="Pfam" id="PF02583">
    <property type="entry name" value="Trns_repr_metal"/>
    <property type="match status" value="1"/>
</dbReference>
<sequence>MDKQEKSERLKHIEELLSATRSMIERDEYCVDILSQTYQVRKEFEALEALMLKDHMHHCVPEGIKQDREQEVIDELLQLYTLVGNR</sequence>
<dbReference type="AlphaFoldDB" id="A0A4P6JIS4"/>
<gene>
    <name evidence="1" type="ORF">EPA93_01890</name>
</gene>
<dbReference type="KEGG" id="kbs:EPA93_01890"/>
<protein>
    <recommendedName>
        <fullName evidence="3">Metal-sensing transcriptional repressor</fullName>
    </recommendedName>
</protein>
<dbReference type="OrthoDB" id="9811244at2"/>
<name>A0A4P6JIS4_KTERU</name>
<organism evidence="1 2">
    <name type="scientific">Ktedonosporobacter rubrisoli</name>
    <dbReference type="NCBI Taxonomy" id="2509675"/>
    <lineage>
        <taxon>Bacteria</taxon>
        <taxon>Bacillati</taxon>
        <taxon>Chloroflexota</taxon>
        <taxon>Ktedonobacteria</taxon>
        <taxon>Ktedonobacterales</taxon>
        <taxon>Ktedonosporobacteraceae</taxon>
        <taxon>Ktedonosporobacter</taxon>
    </lineage>
</organism>